<dbReference type="Gene3D" id="3.40.630.30">
    <property type="match status" value="1"/>
</dbReference>
<accession>A0A813H807</accession>
<gene>
    <name evidence="2" type="ORF">PGLA1383_LOCUS49727</name>
</gene>
<evidence type="ECO:0000259" key="1">
    <source>
        <dbReference type="PROSITE" id="PS51186"/>
    </source>
</evidence>
<comment type="caution">
    <text evidence="2">The sequence shown here is derived from an EMBL/GenBank/DDBJ whole genome shotgun (WGS) entry which is preliminary data.</text>
</comment>
<dbReference type="EMBL" id="CAJNNV010030884">
    <property type="protein sequence ID" value="CAE8634044.1"/>
    <property type="molecule type" value="Genomic_DNA"/>
</dbReference>
<dbReference type="PROSITE" id="PS51186">
    <property type="entry name" value="GNAT"/>
    <property type="match status" value="1"/>
</dbReference>
<dbReference type="InterPro" id="IPR000182">
    <property type="entry name" value="GNAT_dom"/>
</dbReference>
<name>A0A813H807_POLGL</name>
<dbReference type="SUPFAM" id="SSF55729">
    <property type="entry name" value="Acyl-CoA N-acyltransferases (Nat)"/>
    <property type="match status" value="1"/>
</dbReference>
<dbReference type="Proteomes" id="UP000654075">
    <property type="component" value="Unassembled WGS sequence"/>
</dbReference>
<dbReference type="Pfam" id="PF00583">
    <property type="entry name" value="Acetyltransf_1"/>
    <property type="match status" value="1"/>
</dbReference>
<dbReference type="AlphaFoldDB" id="A0A813H807"/>
<evidence type="ECO:0000313" key="3">
    <source>
        <dbReference type="Proteomes" id="UP000654075"/>
    </source>
</evidence>
<evidence type="ECO:0000313" key="2">
    <source>
        <dbReference type="EMBL" id="CAE8634044.1"/>
    </source>
</evidence>
<reference evidence="2" key="1">
    <citation type="submission" date="2021-02" db="EMBL/GenBank/DDBJ databases">
        <authorList>
            <person name="Dougan E. K."/>
            <person name="Rhodes N."/>
            <person name="Thang M."/>
            <person name="Chan C."/>
        </authorList>
    </citation>
    <scope>NUCLEOTIDE SEQUENCE</scope>
</reference>
<feature type="domain" description="N-acetyltransferase" evidence="1">
    <location>
        <begin position="165"/>
        <end position="316"/>
    </location>
</feature>
<sequence>MSLVCQLSFSFTQSFEIRLSVSRLVVFCLSKARSRVCRALGAMEQLDGPLTEASSTPRPPRKRVLEDMTNTPAAVMGPSHGGQAPAIARAARLAATSVQRFSLKSRRVGTGSGTNYTKLSCPSLTLPPRIAGEIPGPVMLCHCSWAPGLASGRRRLCQQNTEDHAEFRLLEVMNSRFIEESGMTAVLITHKACFQELEVFFVIQPDSDTVVGYVAFRNFGTSPSGMDRALRPITALSQIYIEPDYRKRGMAAAALRVLLAGRGVLAVEAMPAAPDAPLTVASPMHRMLERLGFKVGASLAASADEDQVLVYRRLVATLAESSENF</sequence>
<proteinExistence type="predicted"/>
<keyword evidence="3" id="KW-1185">Reference proteome</keyword>
<protein>
    <recommendedName>
        <fullName evidence="1">N-acetyltransferase domain-containing protein</fullName>
    </recommendedName>
</protein>
<dbReference type="GO" id="GO:0016747">
    <property type="term" value="F:acyltransferase activity, transferring groups other than amino-acyl groups"/>
    <property type="evidence" value="ECO:0007669"/>
    <property type="project" value="InterPro"/>
</dbReference>
<dbReference type="InterPro" id="IPR016181">
    <property type="entry name" value="Acyl_CoA_acyltransferase"/>
</dbReference>
<organism evidence="2 3">
    <name type="scientific">Polarella glacialis</name>
    <name type="common">Dinoflagellate</name>
    <dbReference type="NCBI Taxonomy" id="89957"/>
    <lineage>
        <taxon>Eukaryota</taxon>
        <taxon>Sar</taxon>
        <taxon>Alveolata</taxon>
        <taxon>Dinophyceae</taxon>
        <taxon>Suessiales</taxon>
        <taxon>Suessiaceae</taxon>
        <taxon>Polarella</taxon>
    </lineage>
</organism>